<reference evidence="1" key="1">
    <citation type="submission" date="2022-03" db="EMBL/GenBank/DDBJ databases">
        <title>Fererhizobium litorale gen. nov., sp. nov., isolated from sandy sediments of the Sea of Japan seashore.</title>
        <authorList>
            <person name="Romanenko L."/>
            <person name="Kurilenko V."/>
            <person name="Otstavnykh N."/>
            <person name="Svetashev V."/>
            <person name="Tekutyeva L."/>
            <person name="Isaeva M."/>
            <person name="Mikhailov V."/>
        </authorList>
    </citation>
    <scope>NUCLEOTIDE SEQUENCE</scope>
    <source>
        <strain evidence="1">KMM 9576</strain>
    </source>
</reference>
<protein>
    <submittedName>
        <fullName evidence="1">Uncharacterized protein</fullName>
    </submittedName>
</protein>
<sequence length="255" mass="28314">MLDAIPTNLLTPERTTSFQEEINRQVQKATAASAKAAETIEAKLNAIDSKQKLIAEQMTERMLAGQMKIAAFDQMLDDLEKERARLTLELEAATPISLRRKKSDKAGLRNPGEPIVVNPAMFQSVLDAMTTALKGGAGDGNDTLASYGQFVRSLVQKVVIAPSPDNRRADLTIHGRLASILASMEAFQDYSMRMREHYQRDYSTRVKAGEFSDVKGKAYYLSRFQAILREKEADWKRLQVSVVAGAGFEPAAFRL</sequence>
<dbReference type="EMBL" id="JALDYZ010000035">
    <property type="protein sequence ID" value="MDI7925253.1"/>
    <property type="molecule type" value="Genomic_DNA"/>
</dbReference>
<evidence type="ECO:0000313" key="2">
    <source>
        <dbReference type="Proteomes" id="UP001161580"/>
    </source>
</evidence>
<gene>
    <name evidence="1" type="ORF">MRS75_24770</name>
</gene>
<evidence type="ECO:0000313" key="1">
    <source>
        <dbReference type="EMBL" id="MDI7925253.1"/>
    </source>
</evidence>
<dbReference type="RefSeq" id="WP_311789670.1">
    <property type="nucleotide sequence ID" value="NZ_JALDYY010000043.1"/>
</dbReference>
<proteinExistence type="predicted"/>
<name>A0AAE3QJZ7_9HYPH</name>
<dbReference type="Proteomes" id="UP001161580">
    <property type="component" value="Unassembled WGS sequence"/>
</dbReference>
<accession>A0AAE3QJZ7</accession>
<organism evidence="1 2">
    <name type="scientific">Ferirhizobium litorale</name>
    <dbReference type="NCBI Taxonomy" id="2927786"/>
    <lineage>
        <taxon>Bacteria</taxon>
        <taxon>Pseudomonadati</taxon>
        <taxon>Pseudomonadota</taxon>
        <taxon>Alphaproteobacteria</taxon>
        <taxon>Hyphomicrobiales</taxon>
        <taxon>Rhizobiaceae</taxon>
        <taxon>Ferirhizobium</taxon>
    </lineage>
</organism>
<comment type="caution">
    <text evidence="1">The sequence shown here is derived from an EMBL/GenBank/DDBJ whole genome shotgun (WGS) entry which is preliminary data.</text>
</comment>
<dbReference type="AlphaFoldDB" id="A0AAE3QJZ7"/>
<keyword evidence="2" id="KW-1185">Reference proteome</keyword>